<reference evidence="11" key="1">
    <citation type="journal article" date="2019" name="Int. J. Syst. Evol. Microbiol.">
        <title>The Global Catalogue of Microorganisms (GCM) 10K type strain sequencing project: providing services to taxonomists for standard genome sequencing and annotation.</title>
        <authorList>
            <consortium name="The Broad Institute Genomics Platform"/>
            <consortium name="The Broad Institute Genome Sequencing Center for Infectious Disease"/>
            <person name="Wu L."/>
            <person name="Ma J."/>
        </authorList>
    </citation>
    <scope>NUCLEOTIDE SEQUENCE [LARGE SCALE GENOMIC DNA]</scope>
    <source>
        <strain evidence="11">JCM 15933</strain>
    </source>
</reference>
<evidence type="ECO:0000256" key="1">
    <source>
        <dbReference type="ARBA" id="ARBA00008761"/>
    </source>
</evidence>
<sequence length="405" mass="44959">MLTGRRYLLAFTDEQAAYAEAVGAVCRAVWNTALEQRRVYRRRGAFISYVEQARQMAEAKKDPDCGWLADAPSHTLQQTLRDLDRACRTHGMWKVRWRSKTRTAPSFRFPDPKHIAVRRLNRRWGEVRLPKFGPVRFRWTRPLGGSIRNATVSRDGGRWYVSFCVEDGVAEAAGNGRPPVGVDRGVAVAVATSDGGLHDRAFATPGETARLKRLQQRLSRSLCTDGRNRRSNRRDAVRAQFGRLNSRIRARRADFAAQTAVRLVREHGLVAVEDLRVTTMTASARGTAEQPGRNVRQKAGLNRAILGKGWGGFLLTLQHAARYHGATVVKVNPAYTSQTCNSCRHIARDSRESQAVFRCVACGHQDNADVNAAKNILAAGLAVTGRGDLATGRSAKRQPPERRSA</sequence>
<keyword evidence="10" id="KW-0255">Endonuclease</keyword>
<evidence type="ECO:0000256" key="2">
    <source>
        <dbReference type="ARBA" id="ARBA00022578"/>
    </source>
</evidence>
<comment type="similarity">
    <text evidence="1">In the C-terminal section; belongs to the transposase 35 family.</text>
</comment>
<gene>
    <name evidence="10" type="ORF">GCM10009827_009110</name>
</gene>
<feature type="domain" description="Cas12f1-like TNB" evidence="8">
    <location>
        <begin position="310"/>
        <end position="376"/>
    </location>
</feature>
<dbReference type="RefSeq" id="WP_344499769.1">
    <property type="nucleotide sequence ID" value="NZ_BAAAQD010000001.1"/>
</dbReference>
<keyword evidence="10" id="KW-0378">Hydrolase</keyword>
<feature type="domain" description="Probable transposase IS891/IS1136/IS1341" evidence="7">
    <location>
        <begin position="162"/>
        <end position="282"/>
    </location>
</feature>
<dbReference type="Pfam" id="PF01385">
    <property type="entry name" value="OrfB_IS605"/>
    <property type="match status" value="1"/>
</dbReference>
<keyword evidence="6" id="KW-0233">DNA recombination</keyword>
<dbReference type="Pfam" id="PF12323">
    <property type="entry name" value="HTH_OrfB_IS605"/>
    <property type="match status" value="1"/>
</dbReference>
<comment type="caution">
    <text evidence="10">The sequence shown here is derived from an EMBL/GenBank/DDBJ whole genome shotgun (WGS) entry which is preliminary data.</text>
</comment>
<keyword evidence="5" id="KW-0238">DNA-binding</keyword>
<dbReference type="EMBL" id="BAAAQD010000001">
    <property type="protein sequence ID" value="GAA1501100.1"/>
    <property type="molecule type" value="Genomic_DNA"/>
</dbReference>
<keyword evidence="3" id="KW-0479">Metal-binding</keyword>
<dbReference type="InterPro" id="IPR010095">
    <property type="entry name" value="Cas12f1-like_TNB"/>
</dbReference>
<evidence type="ECO:0000256" key="4">
    <source>
        <dbReference type="ARBA" id="ARBA00022833"/>
    </source>
</evidence>
<accession>A0ABP4KEA6</accession>
<keyword evidence="11" id="KW-1185">Reference proteome</keyword>
<dbReference type="InterPro" id="IPR021027">
    <property type="entry name" value="Transposase_put_HTH"/>
</dbReference>
<keyword evidence="4" id="KW-0862">Zinc</keyword>
<feature type="domain" description="Transposase putative helix-turn-helix" evidence="9">
    <location>
        <begin position="1"/>
        <end position="42"/>
    </location>
</feature>
<evidence type="ECO:0000313" key="10">
    <source>
        <dbReference type="EMBL" id="GAA1501100.1"/>
    </source>
</evidence>
<evidence type="ECO:0000256" key="5">
    <source>
        <dbReference type="ARBA" id="ARBA00023125"/>
    </source>
</evidence>
<dbReference type="NCBIfam" id="NF040570">
    <property type="entry name" value="guided_TnpB"/>
    <property type="match status" value="1"/>
</dbReference>
<protein>
    <submittedName>
        <fullName evidence="10">RNA-guided endonuclease TnpB family protein</fullName>
    </submittedName>
</protein>
<keyword evidence="10" id="KW-0540">Nuclease</keyword>
<dbReference type="InterPro" id="IPR001959">
    <property type="entry name" value="Transposase"/>
</dbReference>
<dbReference type="Proteomes" id="UP001501470">
    <property type="component" value="Unassembled WGS sequence"/>
</dbReference>
<dbReference type="GO" id="GO:0004519">
    <property type="term" value="F:endonuclease activity"/>
    <property type="evidence" value="ECO:0007669"/>
    <property type="project" value="UniProtKB-KW"/>
</dbReference>
<name>A0ABP4KEA6_9ACTN</name>
<evidence type="ECO:0000259" key="9">
    <source>
        <dbReference type="Pfam" id="PF12323"/>
    </source>
</evidence>
<keyword evidence="2" id="KW-0815">Transposition</keyword>
<evidence type="ECO:0000256" key="3">
    <source>
        <dbReference type="ARBA" id="ARBA00022723"/>
    </source>
</evidence>
<organism evidence="10 11">
    <name type="scientific">Dactylosporangium maewongense</name>
    <dbReference type="NCBI Taxonomy" id="634393"/>
    <lineage>
        <taxon>Bacteria</taxon>
        <taxon>Bacillati</taxon>
        <taxon>Actinomycetota</taxon>
        <taxon>Actinomycetes</taxon>
        <taxon>Micromonosporales</taxon>
        <taxon>Micromonosporaceae</taxon>
        <taxon>Dactylosporangium</taxon>
    </lineage>
</organism>
<evidence type="ECO:0000313" key="11">
    <source>
        <dbReference type="Proteomes" id="UP001501470"/>
    </source>
</evidence>
<evidence type="ECO:0000256" key="6">
    <source>
        <dbReference type="ARBA" id="ARBA00023172"/>
    </source>
</evidence>
<evidence type="ECO:0000259" key="7">
    <source>
        <dbReference type="Pfam" id="PF01385"/>
    </source>
</evidence>
<evidence type="ECO:0000259" key="8">
    <source>
        <dbReference type="Pfam" id="PF07282"/>
    </source>
</evidence>
<proteinExistence type="inferred from homology"/>
<dbReference type="Pfam" id="PF07282">
    <property type="entry name" value="Cas12f1-like_TNB"/>
    <property type="match status" value="1"/>
</dbReference>